<dbReference type="PANTHER" id="PTHR48100">
    <property type="entry name" value="BROAD-SPECIFICITY PHOSPHATASE YOR283W-RELATED"/>
    <property type="match status" value="1"/>
</dbReference>
<dbReference type="SMART" id="SM00855">
    <property type="entry name" value="PGAM"/>
    <property type="match status" value="1"/>
</dbReference>
<organism evidence="2 3">
    <name type="scientific">Seiridium cardinale</name>
    <dbReference type="NCBI Taxonomy" id="138064"/>
    <lineage>
        <taxon>Eukaryota</taxon>
        <taxon>Fungi</taxon>
        <taxon>Dikarya</taxon>
        <taxon>Ascomycota</taxon>
        <taxon>Pezizomycotina</taxon>
        <taxon>Sordariomycetes</taxon>
        <taxon>Xylariomycetidae</taxon>
        <taxon>Amphisphaeriales</taxon>
        <taxon>Sporocadaceae</taxon>
        <taxon>Seiridium</taxon>
    </lineage>
</organism>
<dbReference type="Proteomes" id="UP001465668">
    <property type="component" value="Unassembled WGS sequence"/>
</dbReference>
<dbReference type="PANTHER" id="PTHR48100:SF54">
    <property type="entry name" value="PHOSPHATASE SPAC5H10.03-RELATED"/>
    <property type="match status" value="1"/>
</dbReference>
<evidence type="ECO:0000256" key="1">
    <source>
        <dbReference type="SAM" id="MobiDB-lite"/>
    </source>
</evidence>
<feature type="compositionally biased region" description="Basic and acidic residues" evidence="1">
    <location>
        <begin position="249"/>
        <end position="267"/>
    </location>
</feature>
<gene>
    <name evidence="2" type="ORF">SCAR479_01327</name>
</gene>
<name>A0ABR2Y545_9PEZI</name>
<dbReference type="Gene3D" id="3.40.50.1240">
    <property type="entry name" value="Phosphoglycerate mutase-like"/>
    <property type="match status" value="1"/>
</dbReference>
<feature type="region of interest" description="Disordered" evidence="1">
    <location>
        <begin position="210"/>
        <end position="231"/>
    </location>
</feature>
<dbReference type="InterPro" id="IPR029033">
    <property type="entry name" value="His_PPase_superfam"/>
</dbReference>
<evidence type="ECO:0000313" key="2">
    <source>
        <dbReference type="EMBL" id="KAK9781456.1"/>
    </source>
</evidence>
<dbReference type="SUPFAM" id="SSF53254">
    <property type="entry name" value="Phosphoglycerate mutase-like"/>
    <property type="match status" value="1"/>
</dbReference>
<dbReference type="InterPro" id="IPR013078">
    <property type="entry name" value="His_Pase_superF_clade-1"/>
</dbReference>
<proteinExistence type="predicted"/>
<dbReference type="InterPro" id="IPR050275">
    <property type="entry name" value="PGM_Phosphatase"/>
</dbReference>
<evidence type="ECO:0000313" key="3">
    <source>
        <dbReference type="Proteomes" id="UP001465668"/>
    </source>
</evidence>
<dbReference type="EMBL" id="JARVKM010000003">
    <property type="protein sequence ID" value="KAK9781456.1"/>
    <property type="molecule type" value="Genomic_DNA"/>
</dbReference>
<keyword evidence="3" id="KW-1185">Reference proteome</keyword>
<dbReference type="CDD" id="cd07040">
    <property type="entry name" value="HP"/>
    <property type="match status" value="1"/>
</dbReference>
<accession>A0ABR2Y545</accession>
<sequence>MAPVIHLVRHAQGYHNLNHENEQLPDPDLTPFGEEQCRNLRDAFPDHDKITHLVASPLRRTVYTCLHSFEPVVKKGIKVIALPDAQEMSLQPCDHGSDVEKIKAEFGEKVDFSRVQDGWNIKSPESKYYPDPAKLDARARDTRRSLRELAKSHGDDAQIVLVTHGGIVHFVTGDWAGIPKGGATGWKNTECRSYEFKDPSGADPEAALQELESSWEQRRGSQAALTETENREMRDILQKMLEAENAADMEARAKAKAKAEGEADKAQ</sequence>
<comment type="caution">
    <text evidence="2">The sequence shown here is derived from an EMBL/GenBank/DDBJ whole genome shotgun (WGS) entry which is preliminary data.</text>
</comment>
<dbReference type="Pfam" id="PF00300">
    <property type="entry name" value="His_Phos_1"/>
    <property type="match status" value="1"/>
</dbReference>
<feature type="region of interest" description="Disordered" evidence="1">
    <location>
        <begin position="247"/>
        <end position="267"/>
    </location>
</feature>
<protein>
    <submittedName>
        <fullName evidence="2">Phosphoglycerate mutase-like protein</fullName>
    </submittedName>
</protein>
<reference evidence="2 3" key="1">
    <citation type="submission" date="2024-02" db="EMBL/GenBank/DDBJ databases">
        <title>First draft genome assembly of two strains of Seiridium cardinale.</title>
        <authorList>
            <person name="Emiliani G."/>
            <person name="Scali E."/>
        </authorList>
    </citation>
    <scope>NUCLEOTIDE SEQUENCE [LARGE SCALE GENOMIC DNA]</scope>
    <source>
        <strain evidence="2 3">BM-138-000479</strain>
    </source>
</reference>